<dbReference type="InterPro" id="IPR021720">
    <property type="entry name" value="Malectin_dom"/>
</dbReference>
<dbReference type="OrthoDB" id="1728549at2759"/>
<dbReference type="InterPro" id="IPR036961">
    <property type="entry name" value="Kinesin_motor_dom_sf"/>
</dbReference>
<dbReference type="Pfam" id="PF00225">
    <property type="entry name" value="Kinesin"/>
    <property type="match status" value="1"/>
</dbReference>
<dbReference type="GO" id="GO:0003777">
    <property type="term" value="F:microtubule motor activity"/>
    <property type="evidence" value="ECO:0007669"/>
    <property type="project" value="InterPro"/>
</dbReference>
<dbReference type="PANTHER" id="PTHR47972:SF35">
    <property type="entry name" value="KINESIN-LIKE PROTEIN KIN-14Q"/>
    <property type="match status" value="1"/>
</dbReference>
<comment type="caution">
    <text evidence="2">Lacks conserved residue(s) required for the propagation of feature annotation.</text>
</comment>
<dbReference type="InterPro" id="IPR027640">
    <property type="entry name" value="Kinesin-like_fam"/>
</dbReference>
<dbReference type="GO" id="GO:0007018">
    <property type="term" value="P:microtubule-based movement"/>
    <property type="evidence" value="ECO:0007669"/>
    <property type="project" value="InterPro"/>
</dbReference>
<sequence length="491" mass="54923">MYWQETQSLESICTQKLINPVENDTIEGRSMLGFSLTSPDLVICTGSPDISRTGYGDSPDFMDKNKCSIETQKEEKLVKVFVPGVSINAVCTGGAVVLGGVEFVEDDCFAGGDTVRTNATIGDGQEGGLSLYQTARYGNFTYCFRGLEPGTYDVSLHLAEIVFTEGPPGLRVVSSLDIYAQVGANKPLVVSDLKAFLEGDEDLLIRFEGVMGKPIDNGHLEVEGDYEKLLRDYECQKELTEMRRTMDELKRENRLKGGECQDALKSLQELQNELMRKSMHVGSLAFAVEGQVKEKSRWFTLLRDLTRKLKLMKMEHIKLSEEALSYKNCVADMEEMSSTIVSTMKQQVDLHEDIKIKIVEGTKERKELYNKVLELKGVLVTIDFESAKDGELTVMSNGLPRKTFKFDAVFGPQANQGNLTLYSYFDTMYLFTEALESWLLQLNFTGSERIAKTEVQGERLKETQNINKSLSALGDVISALATKSPHIPFRL</sequence>
<dbReference type="Pfam" id="PF11721">
    <property type="entry name" value="Malectin"/>
    <property type="match status" value="1"/>
</dbReference>
<keyword evidence="5" id="KW-1185">Reference proteome</keyword>
<dbReference type="SUPFAM" id="SSF52540">
    <property type="entry name" value="P-loop containing nucleoside triphosphate hydrolases"/>
    <property type="match status" value="1"/>
</dbReference>
<dbReference type="Proteomes" id="UP001151532">
    <property type="component" value="Chromosome 16"/>
</dbReference>
<evidence type="ECO:0000256" key="1">
    <source>
        <dbReference type="ARBA" id="ARBA00023175"/>
    </source>
</evidence>
<reference evidence="4" key="1">
    <citation type="submission" date="2022-11" db="EMBL/GenBank/DDBJ databases">
        <authorList>
            <person name="Hyden B.L."/>
            <person name="Feng K."/>
            <person name="Yates T."/>
            <person name="Jawdy S."/>
            <person name="Smart L.B."/>
            <person name="Muchero W."/>
        </authorList>
    </citation>
    <scope>NUCLEOTIDE SEQUENCE</scope>
    <source>
        <tissue evidence="4">Shoot tip</tissue>
    </source>
</reference>
<dbReference type="GO" id="GO:0015630">
    <property type="term" value="C:microtubule cytoskeleton"/>
    <property type="evidence" value="ECO:0007669"/>
    <property type="project" value="TreeGrafter"/>
</dbReference>
<keyword evidence="1" id="KW-0505">Motor protein</keyword>
<dbReference type="PANTHER" id="PTHR47972">
    <property type="entry name" value="KINESIN-LIKE PROTEIN KLP-3"/>
    <property type="match status" value="1"/>
</dbReference>
<proteinExistence type="inferred from homology"/>
<organism evidence="4 5">
    <name type="scientific">Salix purpurea</name>
    <name type="common">Purple osier willow</name>
    <dbReference type="NCBI Taxonomy" id="77065"/>
    <lineage>
        <taxon>Eukaryota</taxon>
        <taxon>Viridiplantae</taxon>
        <taxon>Streptophyta</taxon>
        <taxon>Embryophyta</taxon>
        <taxon>Tracheophyta</taxon>
        <taxon>Spermatophyta</taxon>
        <taxon>Magnoliopsida</taxon>
        <taxon>eudicotyledons</taxon>
        <taxon>Gunneridae</taxon>
        <taxon>Pentapetalae</taxon>
        <taxon>rosids</taxon>
        <taxon>fabids</taxon>
        <taxon>Malpighiales</taxon>
        <taxon>Salicaceae</taxon>
        <taxon>Saliceae</taxon>
        <taxon>Salix</taxon>
    </lineage>
</organism>
<evidence type="ECO:0000313" key="5">
    <source>
        <dbReference type="Proteomes" id="UP001151532"/>
    </source>
</evidence>
<evidence type="ECO:0000259" key="3">
    <source>
        <dbReference type="PROSITE" id="PS50067"/>
    </source>
</evidence>
<accession>A0A9Q0VRW9</accession>
<dbReference type="EMBL" id="JAPFFK010000007">
    <property type="protein sequence ID" value="KAJ6753547.1"/>
    <property type="molecule type" value="Genomic_DNA"/>
</dbReference>
<dbReference type="SMART" id="SM00129">
    <property type="entry name" value="KISc"/>
    <property type="match status" value="1"/>
</dbReference>
<dbReference type="Gene3D" id="3.40.850.10">
    <property type="entry name" value="Kinesin motor domain"/>
    <property type="match status" value="1"/>
</dbReference>
<evidence type="ECO:0000256" key="2">
    <source>
        <dbReference type="PROSITE-ProRule" id="PRU00283"/>
    </source>
</evidence>
<comment type="similarity">
    <text evidence="2">Belongs to the TRAFAC class myosin-kinesin ATPase superfamily. Kinesin family.</text>
</comment>
<name>A0A9Q0VRW9_SALPP</name>
<feature type="domain" description="Kinesin motor" evidence="3">
    <location>
        <begin position="446"/>
        <end position="491"/>
    </location>
</feature>
<gene>
    <name evidence="4" type="ORF">OIU79_026388</name>
</gene>
<dbReference type="InterPro" id="IPR027417">
    <property type="entry name" value="P-loop_NTPase"/>
</dbReference>
<protein>
    <submittedName>
        <fullName evidence="4">KINESIN-LIKE PROTEIN KIN-14Q</fullName>
    </submittedName>
</protein>
<comment type="caution">
    <text evidence="4">The sequence shown here is derived from an EMBL/GenBank/DDBJ whole genome shotgun (WGS) entry which is preliminary data.</text>
</comment>
<dbReference type="Gene3D" id="2.60.120.430">
    <property type="entry name" value="Galactose-binding lectin"/>
    <property type="match status" value="1"/>
</dbReference>
<evidence type="ECO:0000313" key="4">
    <source>
        <dbReference type="EMBL" id="KAJ6753547.1"/>
    </source>
</evidence>
<dbReference type="GO" id="GO:0008017">
    <property type="term" value="F:microtubule binding"/>
    <property type="evidence" value="ECO:0007669"/>
    <property type="project" value="InterPro"/>
</dbReference>
<dbReference type="AlphaFoldDB" id="A0A9Q0VRW9"/>
<dbReference type="PROSITE" id="PS50067">
    <property type="entry name" value="KINESIN_MOTOR_2"/>
    <property type="match status" value="1"/>
</dbReference>
<dbReference type="InterPro" id="IPR001752">
    <property type="entry name" value="Kinesin_motor_dom"/>
</dbReference>
<dbReference type="GO" id="GO:0005524">
    <property type="term" value="F:ATP binding"/>
    <property type="evidence" value="ECO:0007669"/>
    <property type="project" value="InterPro"/>
</dbReference>
<reference evidence="4" key="2">
    <citation type="journal article" date="2023" name="Int. J. Mol. Sci.">
        <title>De Novo Assembly and Annotation of 11 Diverse Shrub Willow (Salix) Genomes Reveals Novel Gene Organization in Sex-Linked Regions.</title>
        <authorList>
            <person name="Hyden B."/>
            <person name="Feng K."/>
            <person name="Yates T.B."/>
            <person name="Jawdy S."/>
            <person name="Cereghino C."/>
            <person name="Smart L.B."/>
            <person name="Muchero W."/>
        </authorList>
    </citation>
    <scope>NUCLEOTIDE SEQUENCE</scope>
    <source>
        <tissue evidence="4">Shoot tip</tissue>
    </source>
</reference>